<name>A0A1F5VJK3_9BACT</name>
<organism evidence="2 3">
    <name type="scientific">Candidatus Fischerbacteria bacterium RBG_13_37_8</name>
    <dbReference type="NCBI Taxonomy" id="1817863"/>
    <lineage>
        <taxon>Bacteria</taxon>
        <taxon>Candidatus Fischeribacteriota</taxon>
    </lineage>
</organism>
<dbReference type="GO" id="GO:0006313">
    <property type="term" value="P:DNA transposition"/>
    <property type="evidence" value="ECO:0007669"/>
    <property type="project" value="InterPro"/>
</dbReference>
<dbReference type="GO" id="GO:0004803">
    <property type="term" value="F:transposase activity"/>
    <property type="evidence" value="ECO:0007669"/>
    <property type="project" value="InterPro"/>
</dbReference>
<gene>
    <name evidence="2" type="ORF">A2Y62_02015</name>
</gene>
<comment type="caution">
    <text evidence="2">The sequence shown here is derived from an EMBL/GenBank/DDBJ whole genome shotgun (WGS) entry which is preliminary data.</text>
</comment>
<reference evidence="2 3" key="1">
    <citation type="journal article" date="2016" name="Nat. Commun.">
        <title>Thousands of microbial genomes shed light on interconnected biogeochemical processes in an aquifer system.</title>
        <authorList>
            <person name="Anantharaman K."/>
            <person name="Brown C.T."/>
            <person name="Hug L.A."/>
            <person name="Sharon I."/>
            <person name="Castelle C.J."/>
            <person name="Probst A.J."/>
            <person name="Thomas B.C."/>
            <person name="Singh A."/>
            <person name="Wilkins M.J."/>
            <person name="Karaoz U."/>
            <person name="Brodie E.L."/>
            <person name="Williams K.H."/>
            <person name="Hubbard S.S."/>
            <person name="Banfield J.F."/>
        </authorList>
    </citation>
    <scope>NUCLEOTIDE SEQUENCE [LARGE SCALE GENOMIC DNA]</scope>
</reference>
<dbReference type="PANTHER" id="PTHR34322:SF2">
    <property type="entry name" value="TRANSPOSASE IS200-LIKE DOMAIN-CONTAINING PROTEIN"/>
    <property type="match status" value="1"/>
</dbReference>
<dbReference type="Pfam" id="PF01797">
    <property type="entry name" value="Y1_Tnp"/>
    <property type="match status" value="1"/>
</dbReference>
<feature type="domain" description="Transposase IS200-like" evidence="1">
    <location>
        <begin position="9"/>
        <end position="123"/>
    </location>
</feature>
<dbReference type="Gene3D" id="3.30.70.1290">
    <property type="entry name" value="Transposase IS200-like"/>
    <property type="match status" value="1"/>
</dbReference>
<dbReference type="GO" id="GO:0043565">
    <property type="term" value="F:sequence-specific DNA binding"/>
    <property type="evidence" value="ECO:0007669"/>
    <property type="project" value="InterPro"/>
</dbReference>
<dbReference type="SMART" id="SM01321">
    <property type="entry name" value="Y1_Tnp"/>
    <property type="match status" value="1"/>
</dbReference>
<dbReference type="AlphaFoldDB" id="A0A1F5VJK3"/>
<dbReference type="PANTHER" id="PTHR34322">
    <property type="entry name" value="TRANSPOSASE, Y1_TNP DOMAIN-CONTAINING"/>
    <property type="match status" value="1"/>
</dbReference>
<dbReference type="SUPFAM" id="SSF143422">
    <property type="entry name" value="Transposase IS200-like"/>
    <property type="match status" value="1"/>
</dbReference>
<dbReference type="Proteomes" id="UP000178943">
    <property type="component" value="Unassembled WGS sequence"/>
</dbReference>
<dbReference type="STRING" id="1817863.A2Y62_02015"/>
<dbReference type="InterPro" id="IPR002686">
    <property type="entry name" value="Transposase_17"/>
</dbReference>
<dbReference type="InterPro" id="IPR036515">
    <property type="entry name" value="Transposase_17_sf"/>
</dbReference>
<dbReference type="EMBL" id="MFGW01000155">
    <property type="protein sequence ID" value="OGF63647.1"/>
    <property type="molecule type" value="Genomic_DNA"/>
</dbReference>
<dbReference type="SUPFAM" id="SSF48295">
    <property type="entry name" value="TrpR-like"/>
    <property type="match status" value="1"/>
</dbReference>
<dbReference type="Gene3D" id="1.10.1750.10">
    <property type="match status" value="1"/>
</dbReference>
<dbReference type="InterPro" id="IPR010921">
    <property type="entry name" value="Trp_repressor/repl_initiator"/>
</dbReference>
<protein>
    <recommendedName>
        <fullName evidence="1">Transposase IS200-like domain-containing protein</fullName>
    </recommendedName>
</protein>
<evidence type="ECO:0000313" key="3">
    <source>
        <dbReference type="Proteomes" id="UP000178943"/>
    </source>
</evidence>
<evidence type="ECO:0000313" key="2">
    <source>
        <dbReference type="EMBL" id="OGF63647.1"/>
    </source>
</evidence>
<evidence type="ECO:0000259" key="1">
    <source>
        <dbReference type="SMART" id="SM01321"/>
    </source>
</evidence>
<accession>A0A1F5VJK3</accession>
<sequence>MSRQLRIEYEGAFYHVTSRGHQRRRIFADDYSRKRFLAYLHEYLTKFNVTLYSYIFMRNHYHLLLKTKFANLSIFMHSLNSAYSSYYNKKMSRNGALFQGRYDAEIVESEDYFLEATRYIHLNPVRAFIVKNPKDYSWSSYGTYLGIKDDPYISVSWIMNYFENESAREYERFVLSKLDAENPFRRIKHLAVLGSDQFLFYLQRYMESFETNVYDELSNFRQITRQNAEKVIAFVCKEFKVERKEIFQKRKGNVPQKMTIYLLKRFTGLSVSHIAQMLSSSYAATEMVYARMKRKYKHSRMFKRFLLKFELCHPEMQSPGLL</sequence>
<proteinExistence type="predicted"/>